<keyword evidence="2" id="KW-0378">Hydrolase</keyword>
<organism evidence="2 3">
    <name type="scientific">Virgibacillus xinjiangensis</name>
    <dbReference type="NCBI Taxonomy" id="393090"/>
    <lineage>
        <taxon>Bacteria</taxon>
        <taxon>Bacillati</taxon>
        <taxon>Bacillota</taxon>
        <taxon>Bacilli</taxon>
        <taxon>Bacillales</taxon>
        <taxon>Bacillaceae</taxon>
        <taxon>Virgibacillus</taxon>
    </lineage>
</organism>
<dbReference type="PIRSF" id="PIRSF030780">
    <property type="entry name" value="Md_memb_hyd_prd"/>
    <property type="match status" value="1"/>
</dbReference>
<keyword evidence="1" id="KW-0472">Membrane</keyword>
<dbReference type="InterPro" id="IPR007404">
    <property type="entry name" value="YdjM-like"/>
</dbReference>
<sequence length="188" mass="20922">MRYDTHLITSLATGTGVTIVSAVPFTFGYVIGIMIGSLLPDIDEPQSFIGRRSFGVASVIKRTYGHRGITHSLFAWLIFSIVSCLIAPNFFGIGLSLGYLFHIIGDLFSVSGVPLYKPFTDERVKMPRRLTYRTSSQKEKIILSIFLLLLILLLPNAMTDLFVQSFSDLLDTLFNFLSFALNKITTGL</sequence>
<dbReference type="InterPro" id="IPR016956">
    <property type="entry name" value="YdjM"/>
</dbReference>
<keyword evidence="3" id="KW-1185">Reference proteome</keyword>
<gene>
    <name evidence="2" type="ORF">ACFOGI_10665</name>
</gene>
<reference evidence="3" key="1">
    <citation type="journal article" date="2019" name="Int. J. Syst. Evol. Microbiol.">
        <title>The Global Catalogue of Microorganisms (GCM) 10K type strain sequencing project: providing services to taxonomists for standard genome sequencing and annotation.</title>
        <authorList>
            <consortium name="The Broad Institute Genomics Platform"/>
            <consortium name="The Broad Institute Genome Sequencing Center for Infectious Disease"/>
            <person name="Wu L."/>
            <person name="Ma J."/>
        </authorList>
    </citation>
    <scope>NUCLEOTIDE SEQUENCE [LARGE SCALE GENOMIC DNA]</scope>
    <source>
        <strain evidence="3">KCTC 13128</strain>
    </source>
</reference>
<dbReference type="PANTHER" id="PTHR35531">
    <property type="entry name" value="INNER MEMBRANE PROTEIN YBCI-RELATED"/>
    <property type="match status" value="1"/>
</dbReference>
<keyword evidence="1" id="KW-0812">Transmembrane</keyword>
<evidence type="ECO:0000313" key="3">
    <source>
        <dbReference type="Proteomes" id="UP001595279"/>
    </source>
</evidence>
<name>A0ABV7CWS7_9BACI</name>
<feature type="transmembrane region" description="Helical" evidence="1">
    <location>
        <begin position="140"/>
        <end position="158"/>
    </location>
</feature>
<comment type="caution">
    <text evidence="2">The sequence shown here is derived from an EMBL/GenBank/DDBJ whole genome shotgun (WGS) entry which is preliminary data.</text>
</comment>
<dbReference type="Pfam" id="PF04307">
    <property type="entry name" value="YdjM"/>
    <property type="match status" value="1"/>
</dbReference>
<keyword evidence="1" id="KW-1133">Transmembrane helix</keyword>
<feature type="transmembrane region" description="Helical" evidence="1">
    <location>
        <begin position="12"/>
        <end position="39"/>
    </location>
</feature>
<dbReference type="GO" id="GO:0016787">
    <property type="term" value="F:hydrolase activity"/>
    <property type="evidence" value="ECO:0007669"/>
    <property type="project" value="UniProtKB-KW"/>
</dbReference>
<feature type="transmembrane region" description="Helical" evidence="1">
    <location>
        <begin position="73"/>
        <end position="93"/>
    </location>
</feature>
<evidence type="ECO:0000313" key="2">
    <source>
        <dbReference type="EMBL" id="MFC3040710.1"/>
    </source>
</evidence>
<proteinExistence type="predicted"/>
<feature type="transmembrane region" description="Helical" evidence="1">
    <location>
        <begin position="99"/>
        <end position="119"/>
    </location>
</feature>
<dbReference type="RefSeq" id="WP_390272213.1">
    <property type="nucleotide sequence ID" value="NZ_JBHRSA010000042.1"/>
</dbReference>
<accession>A0ABV7CWS7</accession>
<protein>
    <submittedName>
        <fullName evidence="2">Metal-dependent hydrolase</fullName>
    </submittedName>
</protein>
<evidence type="ECO:0000256" key="1">
    <source>
        <dbReference type="SAM" id="Phobius"/>
    </source>
</evidence>
<dbReference type="EMBL" id="JBHRSA010000042">
    <property type="protein sequence ID" value="MFC3040710.1"/>
    <property type="molecule type" value="Genomic_DNA"/>
</dbReference>
<dbReference type="PANTHER" id="PTHR35531:SF1">
    <property type="entry name" value="INNER MEMBRANE PROTEIN YBCI-RELATED"/>
    <property type="match status" value="1"/>
</dbReference>
<dbReference type="Proteomes" id="UP001595279">
    <property type="component" value="Unassembled WGS sequence"/>
</dbReference>